<proteinExistence type="predicted"/>
<accession>A0A2G2YX79</accession>
<organism evidence="2 3">
    <name type="scientific">Capsicum annuum</name>
    <name type="common">Capsicum pepper</name>
    <dbReference type="NCBI Taxonomy" id="4072"/>
    <lineage>
        <taxon>Eukaryota</taxon>
        <taxon>Viridiplantae</taxon>
        <taxon>Streptophyta</taxon>
        <taxon>Embryophyta</taxon>
        <taxon>Tracheophyta</taxon>
        <taxon>Spermatophyta</taxon>
        <taxon>Magnoliopsida</taxon>
        <taxon>eudicotyledons</taxon>
        <taxon>Gunneridae</taxon>
        <taxon>Pentapetalae</taxon>
        <taxon>asterids</taxon>
        <taxon>lamiids</taxon>
        <taxon>Solanales</taxon>
        <taxon>Solanaceae</taxon>
        <taxon>Solanoideae</taxon>
        <taxon>Capsiceae</taxon>
        <taxon>Capsicum</taxon>
    </lineage>
</organism>
<sequence length="305" mass="34017">MLAQLASYHLDEPILDRDSPTSFLPAPNIIEYADLERKSIGIDDSANIERGFIKVEEERKVDLEDFNLEDIEIENINLGKEREAHVKDVSVERGDKADVEDVNLEDLSVEGGDKVDVEDIHIEYVNRLANRGFGDIGKNKATKYAGKLGGYEKYLDSSNCWSEDSEEIDVDIVRRVDLPRRRRIKKTRYDENCNFIVKNYNPIHKCIPLNKNKTCDSKLVARKFKDRIVSQPYIRIWEIQDLVSNVAGRGQRIIGKGQGAAGRGKGGSGRDGGSGRGQCGVDGRGSSGRGQYGVDRESEVGTGRG</sequence>
<name>A0A2G2YX79_CAPAN</name>
<gene>
    <name evidence="2" type="ORF">T459_21623</name>
</gene>
<reference evidence="2 3" key="1">
    <citation type="journal article" date="2014" name="Nat. Genet.">
        <title>Genome sequence of the hot pepper provides insights into the evolution of pungency in Capsicum species.</title>
        <authorList>
            <person name="Kim S."/>
            <person name="Park M."/>
            <person name="Yeom S.I."/>
            <person name="Kim Y.M."/>
            <person name="Lee J.M."/>
            <person name="Lee H.A."/>
            <person name="Seo E."/>
            <person name="Choi J."/>
            <person name="Cheong K."/>
            <person name="Kim K.T."/>
            <person name="Jung K."/>
            <person name="Lee G.W."/>
            <person name="Oh S.K."/>
            <person name="Bae C."/>
            <person name="Kim S.B."/>
            <person name="Lee H.Y."/>
            <person name="Kim S.Y."/>
            <person name="Kim M.S."/>
            <person name="Kang B.C."/>
            <person name="Jo Y.D."/>
            <person name="Yang H.B."/>
            <person name="Jeong H.J."/>
            <person name="Kang W.H."/>
            <person name="Kwon J.K."/>
            <person name="Shin C."/>
            <person name="Lim J.Y."/>
            <person name="Park J.H."/>
            <person name="Huh J.H."/>
            <person name="Kim J.S."/>
            <person name="Kim B.D."/>
            <person name="Cohen O."/>
            <person name="Paran I."/>
            <person name="Suh M.C."/>
            <person name="Lee S.B."/>
            <person name="Kim Y.K."/>
            <person name="Shin Y."/>
            <person name="Noh S.J."/>
            <person name="Park J."/>
            <person name="Seo Y.S."/>
            <person name="Kwon S.Y."/>
            <person name="Kim H.A."/>
            <person name="Park J.M."/>
            <person name="Kim H.J."/>
            <person name="Choi S.B."/>
            <person name="Bosland P.W."/>
            <person name="Reeves G."/>
            <person name="Jo S.H."/>
            <person name="Lee B.W."/>
            <person name="Cho H.T."/>
            <person name="Choi H.S."/>
            <person name="Lee M.S."/>
            <person name="Yu Y."/>
            <person name="Do Choi Y."/>
            <person name="Park B.S."/>
            <person name="van Deynze A."/>
            <person name="Ashrafi H."/>
            <person name="Hill T."/>
            <person name="Kim W.T."/>
            <person name="Pai H.S."/>
            <person name="Ahn H.K."/>
            <person name="Yeam I."/>
            <person name="Giovannoni J.J."/>
            <person name="Rose J.K."/>
            <person name="Sorensen I."/>
            <person name="Lee S.J."/>
            <person name="Kim R.W."/>
            <person name="Choi I.Y."/>
            <person name="Choi B.S."/>
            <person name="Lim J.S."/>
            <person name="Lee Y.H."/>
            <person name="Choi D."/>
        </authorList>
    </citation>
    <scope>NUCLEOTIDE SEQUENCE [LARGE SCALE GENOMIC DNA]</scope>
    <source>
        <strain evidence="3">cv. CM334</strain>
    </source>
</reference>
<evidence type="ECO:0000313" key="3">
    <source>
        <dbReference type="Proteomes" id="UP000222542"/>
    </source>
</evidence>
<dbReference type="AlphaFoldDB" id="A0A2G2YX79"/>
<dbReference type="EMBL" id="AYRZ02000008">
    <property type="protein sequence ID" value="PHT74346.1"/>
    <property type="molecule type" value="Genomic_DNA"/>
</dbReference>
<dbReference type="Proteomes" id="UP000222542">
    <property type="component" value="Unassembled WGS sequence"/>
</dbReference>
<feature type="compositionally biased region" description="Gly residues" evidence="1">
    <location>
        <begin position="256"/>
        <end position="291"/>
    </location>
</feature>
<dbReference type="Gramene" id="PHT74346">
    <property type="protein sequence ID" value="PHT74346"/>
    <property type="gene ID" value="T459_21623"/>
</dbReference>
<evidence type="ECO:0000256" key="1">
    <source>
        <dbReference type="SAM" id="MobiDB-lite"/>
    </source>
</evidence>
<keyword evidence="3" id="KW-1185">Reference proteome</keyword>
<reference evidence="2 3" key="2">
    <citation type="journal article" date="2017" name="Genome Biol.">
        <title>New reference genome sequences of hot pepper reveal the massive evolution of plant disease-resistance genes by retroduplication.</title>
        <authorList>
            <person name="Kim S."/>
            <person name="Park J."/>
            <person name="Yeom S.I."/>
            <person name="Kim Y.M."/>
            <person name="Seo E."/>
            <person name="Kim K.T."/>
            <person name="Kim M.S."/>
            <person name="Lee J.M."/>
            <person name="Cheong K."/>
            <person name="Shin H.S."/>
            <person name="Kim S.B."/>
            <person name="Han K."/>
            <person name="Lee J."/>
            <person name="Park M."/>
            <person name="Lee H.A."/>
            <person name="Lee H.Y."/>
            <person name="Lee Y."/>
            <person name="Oh S."/>
            <person name="Lee J.H."/>
            <person name="Choi E."/>
            <person name="Choi E."/>
            <person name="Lee S.E."/>
            <person name="Jeon J."/>
            <person name="Kim H."/>
            <person name="Choi G."/>
            <person name="Song H."/>
            <person name="Lee J."/>
            <person name="Lee S.C."/>
            <person name="Kwon J.K."/>
            <person name="Lee H.Y."/>
            <person name="Koo N."/>
            <person name="Hong Y."/>
            <person name="Kim R.W."/>
            <person name="Kang W.H."/>
            <person name="Huh J.H."/>
            <person name="Kang B.C."/>
            <person name="Yang T.J."/>
            <person name="Lee Y.H."/>
            <person name="Bennetzen J.L."/>
            <person name="Choi D."/>
        </authorList>
    </citation>
    <scope>NUCLEOTIDE SEQUENCE [LARGE SCALE GENOMIC DNA]</scope>
    <source>
        <strain evidence="3">cv. CM334</strain>
    </source>
</reference>
<evidence type="ECO:0000313" key="2">
    <source>
        <dbReference type="EMBL" id="PHT74346.1"/>
    </source>
</evidence>
<feature type="region of interest" description="Disordered" evidence="1">
    <location>
        <begin position="255"/>
        <end position="305"/>
    </location>
</feature>
<protein>
    <submittedName>
        <fullName evidence="2">Uncharacterized protein</fullName>
    </submittedName>
</protein>
<comment type="caution">
    <text evidence="2">The sequence shown here is derived from an EMBL/GenBank/DDBJ whole genome shotgun (WGS) entry which is preliminary data.</text>
</comment>